<organism evidence="3 4">
    <name type="scientific">Duffyella gerundensis</name>
    <dbReference type="NCBI Taxonomy" id="1619313"/>
    <lineage>
        <taxon>Bacteria</taxon>
        <taxon>Pseudomonadati</taxon>
        <taxon>Pseudomonadota</taxon>
        <taxon>Gammaproteobacteria</taxon>
        <taxon>Enterobacterales</taxon>
        <taxon>Erwiniaceae</taxon>
        <taxon>Duffyella</taxon>
    </lineage>
</organism>
<dbReference type="PATRIC" id="fig|1619313.3.peg.2640"/>
<feature type="domain" description="DUF1468" evidence="2">
    <location>
        <begin position="5"/>
        <end position="137"/>
    </location>
</feature>
<name>A0A0U5L7V4_9GAMM</name>
<reference evidence="4" key="1">
    <citation type="submission" date="2015-11" db="EMBL/GenBank/DDBJ databases">
        <authorList>
            <person name="Blom J."/>
        </authorList>
    </citation>
    <scope>NUCLEOTIDE SEQUENCE [LARGE SCALE GENOMIC DNA]</scope>
</reference>
<feature type="transmembrane region" description="Helical" evidence="1">
    <location>
        <begin position="97"/>
        <end position="128"/>
    </location>
</feature>
<dbReference type="KEGG" id="ege:EM595_2540"/>
<keyword evidence="1" id="KW-1133">Transmembrane helix</keyword>
<dbReference type="Pfam" id="PF07331">
    <property type="entry name" value="TctB"/>
    <property type="match status" value="1"/>
</dbReference>
<sequence>MSDRIFASLWLLLCIGGLFIGAGIQSEYSYEPVGPRPFPMIILGLMAVCALLMLFKKPDSIAWPHKNTLGRLVALAAMMMLYGWQFENLGFPLCTTLLTFGIGLLFGATWWAAALSGVIMGISLFYAFDRLLEVTLPIGSWLS</sequence>
<keyword evidence="1" id="KW-0472">Membrane</keyword>
<dbReference type="OrthoDB" id="7025534at2"/>
<dbReference type="AlphaFoldDB" id="A0A0U5L7V4"/>
<evidence type="ECO:0000259" key="2">
    <source>
        <dbReference type="Pfam" id="PF07331"/>
    </source>
</evidence>
<protein>
    <submittedName>
        <fullName evidence="3">Tricarboxylate transport protein TctB</fullName>
    </submittedName>
</protein>
<dbReference type="STRING" id="1619313.EM595_2540"/>
<feature type="transmembrane region" description="Helical" evidence="1">
    <location>
        <begin position="68"/>
        <end position="85"/>
    </location>
</feature>
<accession>A0A0U5L7V4</accession>
<dbReference type="GeneID" id="84612497"/>
<dbReference type="RefSeq" id="WP_067432523.1">
    <property type="nucleotide sequence ID" value="NZ_CP072598.1"/>
</dbReference>
<dbReference type="InterPro" id="IPR009936">
    <property type="entry name" value="DUF1468"/>
</dbReference>
<gene>
    <name evidence="3" type="ORF">EM595_2540</name>
</gene>
<dbReference type="EMBL" id="LN907827">
    <property type="protein sequence ID" value="CUU24771.1"/>
    <property type="molecule type" value="Genomic_DNA"/>
</dbReference>
<evidence type="ECO:0000256" key="1">
    <source>
        <dbReference type="SAM" id="Phobius"/>
    </source>
</evidence>
<evidence type="ECO:0000313" key="4">
    <source>
        <dbReference type="Proteomes" id="UP000059419"/>
    </source>
</evidence>
<dbReference type="Proteomes" id="UP000059419">
    <property type="component" value="Chromosome 1"/>
</dbReference>
<feature type="transmembrane region" description="Helical" evidence="1">
    <location>
        <begin position="37"/>
        <end position="56"/>
    </location>
</feature>
<keyword evidence="4" id="KW-1185">Reference proteome</keyword>
<keyword evidence="1" id="KW-0812">Transmembrane</keyword>
<proteinExistence type="predicted"/>
<evidence type="ECO:0000313" key="3">
    <source>
        <dbReference type="EMBL" id="CUU24771.1"/>
    </source>
</evidence>